<keyword evidence="1" id="KW-0472">Membrane</keyword>
<dbReference type="OrthoDB" id="2356897at2"/>
<feature type="transmembrane region" description="Helical" evidence="1">
    <location>
        <begin position="21"/>
        <end position="40"/>
    </location>
</feature>
<evidence type="ECO:0000313" key="4">
    <source>
        <dbReference type="EMBL" id="PMD06080.1"/>
    </source>
</evidence>
<dbReference type="InterPro" id="IPR001478">
    <property type="entry name" value="PDZ"/>
</dbReference>
<feature type="domain" description="Lon proteolytic" evidence="2">
    <location>
        <begin position="249"/>
        <end position="338"/>
    </location>
</feature>
<dbReference type="Proteomes" id="UP000235598">
    <property type="component" value="Unassembled WGS sequence"/>
</dbReference>
<keyword evidence="1" id="KW-0812">Transmembrane</keyword>
<evidence type="ECO:0000313" key="5">
    <source>
        <dbReference type="Proteomes" id="UP000235598"/>
    </source>
</evidence>
<keyword evidence="1" id="KW-1133">Transmembrane helix</keyword>
<organism evidence="4 5">
    <name type="scientific">Brevibacterium paucivorans</name>
    <dbReference type="NCBI Taxonomy" id="170994"/>
    <lineage>
        <taxon>Bacteria</taxon>
        <taxon>Bacillati</taxon>
        <taxon>Actinomycetota</taxon>
        <taxon>Actinomycetes</taxon>
        <taxon>Micrococcales</taxon>
        <taxon>Brevibacteriaceae</taxon>
        <taxon>Brevibacterium</taxon>
    </lineage>
</organism>
<gene>
    <name evidence="4" type="ORF">CJ199_01380</name>
</gene>
<evidence type="ECO:0000259" key="3">
    <source>
        <dbReference type="Pfam" id="PF13180"/>
    </source>
</evidence>
<dbReference type="GO" id="GO:0004252">
    <property type="term" value="F:serine-type endopeptidase activity"/>
    <property type="evidence" value="ECO:0007669"/>
    <property type="project" value="InterPro"/>
</dbReference>
<dbReference type="Gene3D" id="2.30.42.10">
    <property type="match status" value="1"/>
</dbReference>
<dbReference type="RefSeq" id="WP_102237735.1">
    <property type="nucleotide sequence ID" value="NZ_PNHK01000001.1"/>
</dbReference>
<dbReference type="Pfam" id="PF05362">
    <property type="entry name" value="Lon_C"/>
    <property type="match status" value="1"/>
</dbReference>
<dbReference type="InterPro" id="IPR036034">
    <property type="entry name" value="PDZ_sf"/>
</dbReference>
<dbReference type="InterPro" id="IPR027065">
    <property type="entry name" value="Lon_Prtase"/>
</dbReference>
<dbReference type="GO" id="GO:0006508">
    <property type="term" value="P:proteolysis"/>
    <property type="evidence" value="ECO:0007669"/>
    <property type="project" value="InterPro"/>
</dbReference>
<protein>
    <submittedName>
        <fullName evidence="4">Signaling protein</fullName>
    </submittedName>
</protein>
<evidence type="ECO:0000256" key="1">
    <source>
        <dbReference type="SAM" id="Phobius"/>
    </source>
</evidence>
<dbReference type="EMBL" id="PNHK01000001">
    <property type="protein sequence ID" value="PMD06080.1"/>
    <property type="molecule type" value="Genomic_DNA"/>
</dbReference>
<comment type="caution">
    <text evidence="4">The sequence shown here is derived from an EMBL/GenBank/DDBJ whole genome shotgun (WGS) entry which is preliminary data.</text>
</comment>
<dbReference type="Gene3D" id="3.30.230.10">
    <property type="match status" value="1"/>
</dbReference>
<feature type="domain" description="PDZ" evidence="3">
    <location>
        <begin position="153"/>
        <end position="212"/>
    </location>
</feature>
<dbReference type="GO" id="GO:0030163">
    <property type="term" value="P:protein catabolic process"/>
    <property type="evidence" value="ECO:0007669"/>
    <property type="project" value="InterPro"/>
</dbReference>
<sequence>MTTSAQAKSPKKRLHVTTLSTLVTYGLVIIAALIPVPYLVEMPGPVFNTLGEHEGTEVVTISGAKTYPTSGTLDMLTVAVAGGPGRQVYPSQALWSVVKKKDTVVPSEAYYPLTTTRDQVTQENNAQMASSQDYAVAAALNHLGKKYETQLGVGSVAKGAAVEGAVEPGDIITALNGEKITGSAEDITRMQDTVAKGDPVELDIERDGKKLHEKITPKGTADGPKLGVVLAPKYDFPIEVKFNLEDVGGPSAGLVFALTIIDKLEPGDMTNGKRIAGTGQITEDGTVRPIGGARQKVVAANEAGNDYFLSPADNCAEAAQAAKGLDMKVVRVDTLDTAVDAIDAITHDDIGTVTMCSG</sequence>
<dbReference type="Pfam" id="PF13180">
    <property type="entry name" value="PDZ_2"/>
    <property type="match status" value="1"/>
</dbReference>
<reference evidence="4 5" key="1">
    <citation type="submission" date="2017-09" db="EMBL/GenBank/DDBJ databases">
        <title>Bacterial strain isolated from the female urinary microbiota.</title>
        <authorList>
            <person name="Thomas-White K."/>
            <person name="Kumar N."/>
            <person name="Forster S."/>
            <person name="Putonti C."/>
            <person name="Lawley T."/>
            <person name="Wolfe A.J."/>
        </authorList>
    </citation>
    <scope>NUCLEOTIDE SEQUENCE [LARGE SCALE GENOMIC DNA]</scope>
    <source>
        <strain evidence="4 5">UMB1301</strain>
    </source>
</reference>
<dbReference type="GO" id="GO:0004176">
    <property type="term" value="F:ATP-dependent peptidase activity"/>
    <property type="evidence" value="ECO:0007669"/>
    <property type="project" value="InterPro"/>
</dbReference>
<dbReference type="GO" id="GO:0005524">
    <property type="term" value="F:ATP binding"/>
    <property type="evidence" value="ECO:0007669"/>
    <property type="project" value="InterPro"/>
</dbReference>
<dbReference type="InterPro" id="IPR020568">
    <property type="entry name" value="Ribosomal_Su5_D2-typ_SF"/>
</dbReference>
<dbReference type="PANTHER" id="PTHR10046">
    <property type="entry name" value="ATP DEPENDENT LON PROTEASE FAMILY MEMBER"/>
    <property type="match status" value="1"/>
</dbReference>
<proteinExistence type="predicted"/>
<evidence type="ECO:0000259" key="2">
    <source>
        <dbReference type="Pfam" id="PF05362"/>
    </source>
</evidence>
<dbReference type="InterPro" id="IPR008269">
    <property type="entry name" value="Lon_proteolytic"/>
</dbReference>
<name>A0A2N6VPL6_9MICO</name>
<accession>A0A2N6VPL6</accession>
<dbReference type="SUPFAM" id="SSF54211">
    <property type="entry name" value="Ribosomal protein S5 domain 2-like"/>
    <property type="match status" value="1"/>
</dbReference>
<dbReference type="InterPro" id="IPR014721">
    <property type="entry name" value="Ribsml_uS5_D2-typ_fold_subgr"/>
</dbReference>
<dbReference type="AlphaFoldDB" id="A0A2N6VPL6"/>